<dbReference type="CDD" id="cd01434">
    <property type="entry name" value="EFG_mtEFG1_IV"/>
    <property type="match status" value="1"/>
</dbReference>
<dbReference type="InterPro" id="IPR041095">
    <property type="entry name" value="EFG_II"/>
</dbReference>
<organism evidence="8">
    <name type="scientific">Arcella intermedia</name>
    <dbReference type="NCBI Taxonomy" id="1963864"/>
    <lineage>
        <taxon>Eukaryota</taxon>
        <taxon>Amoebozoa</taxon>
        <taxon>Tubulinea</taxon>
        <taxon>Elardia</taxon>
        <taxon>Arcellinida</taxon>
        <taxon>Sphaerothecina</taxon>
        <taxon>Arcellidae</taxon>
        <taxon>Arcella</taxon>
    </lineage>
</organism>
<dbReference type="Pfam" id="PF03764">
    <property type="entry name" value="EFG_IV"/>
    <property type="match status" value="1"/>
</dbReference>
<evidence type="ECO:0000256" key="2">
    <source>
        <dbReference type="ARBA" id="ARBA00022741"/>
    </source>
</evidence>
<keyword evidence="4 6" id="KW-0648">Protein biosynthesis</keyword>
<dbReference type="FunFam" id="2.40.30.10:FF:000022">
    <property type="entry name" value="Elongation factor G, mitochondrial"/>
    <property type="match status" value="1"/>
</dbReference>
<dbReference type="GO" id="GO:0005739">
    <property type="term" value="C:mitochondrion"/>
    <property type="evidence" value="ECO:0007669"/>
    <property type="project" value="UniProtKB-SubCell"/>
</dbReference>
<dbReference type="Pfam" id="PF00009">
    <property type="entry name" value="GTP_EFTU"/>
    <property type="match status" value="1"/>
</dbReference>
<proteinExistence type="inferred from homology"/>
<dbReference type="GO" id="GO:0003746">
    <property type="term" value="F:translation elongation factor activity"/>
    <property type="evidence" value="ECO:0007669"/>
    <property type="project" value="UniProtKB-UniRule"/>
</dbReference>
<dbReference type="Gene3D" id="3.30.70.240">
    <property type="match status" value="1"/>
</dbReference>
<reference evidence="8" key="1">
    <citation type="journal article" date="2020" name="J. Eukaryot. Microbiol.">
        <title>De novo Sequencing, Assembly and Annotation of the Transcriptome for the Free-Living Testate Amoeba Arcella intermedia.</title>
        <authorList>
            <person name="Ribeiro G.M."/>
            <person name="Porfirio-Sousa A.L."/>
            <person name="Maurer-Alcala X.X."/>
            <person name="Katz L.A."/>
            <person name="Lahr D.J.G."/>
        </authorList>
    </citation>
    <scope>NUCLEOTIDE SEQUENCE</scope>
</reference>
<dbReference type="Pfam" id="PF00679">
    <property type="entry name" value="EFG_C"/>
    <property type="match status" value="1"/>
</dbReference>
<comment type="subcellular location">
    <subcellularLocation>
        <location evidence="6">Mitochondrion</location>
    </subcellularLocation>
</comment>
<dbReference type="CDD" id="cd16262">
    <property type="entry name" value="EFG_III"/>
    <property type="match status" value="1"/>
</dbReference>
<dbReference type="InterPro" id="IPR027417">
    <property type="entry name" value="P-loop_NTPase"/>
</dbReference>
<dbReference type="EMBL" id="GIBP01000839">
    <property type="protein sequence ID" value="NDV29808.1"/>
    <property type="molecule type" value="Transcribed_RNA"/>
</dbReference>
<keyword evidence="5 6" id="KW-0342">GTP-binding</keyword>
<keyword evidence="2 6" id="KW-0547">Nucleotide-binding</keyword>
<evidence type="ECO:0000256" key="6">
    <source>
        <dbReference type="HAMAP-Rule" id="MF_03061"/>
    </source>
</evidence>
<dbReference type="InterPro" id="IPR009022">
    <property type="entry name" value="EFG_III"/>
</dbReference>
<comment type="pathway">
    <text evidence="6">Protein biosynthesis; polypeptide chain elongation.</text>
</comment>
<dbReference type="FunFam" id="3.30.70.870:FF:000001">
    <property type="entry name" value="Elongation factor G"/>
    <property type="match status" value="1"/>
</dbReference>
<dbReference type="PROSITE" id="PS51722">
    <property type="entry name" value="G_TR_2"/>
    <property type="match status" value="1"/>
</dbReference>
<dbReference type="CDD" id="cd04091">
    <property type="entry name" value="mtEFG1_II_like"/>
    <property type="match status" value="1"/>
</dbReference>
<dbReference type="InterPro" id="IPR047872">
    <property type="entry name" value="EFG_IV"/>
</dbReference>
<dbReference type="HAMAP" id="MF_00054_B">
    <property type="entry name" value="EF_G_EF_2_B"/>
    <property type="match status" value="1"/>
</dbReference>
<evidence type="ECO:0000259" key="7">
    <source>
        <dbReference type="PROSITE" id="PS51722"/>
    </source>
</evidence>
<feature type="domain" description="Tr-type G" evidence="7">
    <location>
        <begin position="2"/>
        <end position="279"/>
    </location>
</feature>
<dbReference type="CDD" id="cd01886">
    <property type="entry name" value="EF-G"/>
    <property type="match status" value="1"/>
</dbReference>
<dbReference type="FunFam" id="3.30.70.240:FF:000001">
    <property type="entry name" value="Elongation factor G"/>
    <property type="match status" value="1"/>
</dbReference>
<dbReference type="NCBIfam" id="TIGR00231">
    <property type="entry name" value="small_GTP"/>
    <property type="match status" value="1"/>
</dbReference>
<dbReference type="PANTHER" id="PTHR43636">
    <property type="entry name" value="ELONGATION FACTOR G, MITOCHONDRIAL"/>
    <property type="match status" value="1"/>
</dbReference>
<keyword evidence="6" id="KW-0496">Mitochondrion</keyword>
<dbReference type="InterPro" id="IPR004161">
    <property type="entry name" value="EFTu-like_2"/>
</dbReference>
<dbReference type="PRINTS" id="PR00315">
    <property type="entry name" value="ELONGATNFCT"/>
</dbReference>
<dbReference type="InterPro" id="IPR009000">
    <property type="entry name" value="Transl_B-barrel_sf"/>
</dbReference>
<evidence type="ECO:0000256" key="5">
    <source>
        <dbReference type="ARBA" id="ARBA00023134"/>
    </source>
</evidence>
<feature type="binding site" evidence="6">
    <location>
        <begin position="11"/>
        <end position="18"/>
    </location>
    <ligand>
        <name>GTP</name>
        <dbReference type="ChEBI" id="CHEBI:37565"/>
    </ligand>
</feature>
<dbReference type="Pfam" id="PF14492">
    <property type="entry name" value="EFG_III"/>
    <property type="match status" value="1"/>
</dbReference>
<dbReference type="Pfam" id="PF03144">
    <property type="entry name" value="GTP_EFTU_D2"/>
    <property type="match status" value="1"/>
</dbReference>
<evidence type="ECO:0000256" key="1">
    <source>
        <dbReference type="ARBA" id="ARBA00005870"/>
    </source>
</evidence>
<comment type="function">
    <text evidence="6">Mitochondrial GTPase that catalyzes the GTP-dependent ribosomal translocation step during translation elongation. During this step, the ribosome changes from the pre-translocational (PRE) to the post-translocational (POST) state as the newly formed A-site-bound peptidyl-tRNA and P-site-bound deacylated tRNA move to the P and E sites, respectively. Catalyzes the coordinated movement of the two tRNA molecules, the mRNA and conformational changes in the ribosome.</text>
</comment>
<dbReference type="SUPFAM" id="SSF52540">
    <property type="entry name" value="P-loop containing nucleoside triphosphate hydrolases"/>
    <property type="match status" value="1"/>
</dbReference>
<dbReference type="GO" id="GO:0070125">
    <property type="term" value="P:mitochondrial translational elongation"/>
    <property type="evidence" value="ECO:0007669"/>
    <property type="project" value="UniProtKB-UniRule"/>
</dbReference>
<dbReference type="Gene3D" id="3.40.50.300">
    <property type="entry name" value="P-loop containing nucleotide triphosphate hydrolases"/>
    <property type="match status" value="1"/>
</dbReference>
<name>A0A6B2KYZ3_9EUKA</name>
<dbReference type="GO" id="GO:0003924">
    <property type="term" value="F:GTPase activity"/>
    <property type="evidence" value="ECO:0007669"/>
    <property type="project" value="UniProtKB-UniRule"/>
</dbReference>
<feature type="binding site" evidence="6">
    <location>
        <begin position="132"/>
        <end position="135"/>
    </location>
    <ligand>
        <name>GTP</name>
        <dbReference type="ChEBI" id="CHEBI:37565"/>
    </ligand>
</feature>
<dbReference type="InterPro" id="IPR005517">
    <property type="entry name" value="Transl_elong_EFG/EF2_IV"/>
</dbReference>
<dbReference type="InterPro" id="IPR005225">
    <property type="entry name" value="Small_GTP-bd"/>
</dbReference>
<accession>A0A6B2KYZ3</accession>
<dbReference type="SMART" id="SM00889">
    <property type="entry name" value="EFG_IV"/>
    <property type="match status" value="1"/>
</dbReference>
<comment type="similarity">
    <text evidence="1">Belongs to the TRAFAC class translation factor GTPase superfamily. Classic translation factor GTPase family. EF-G/EF-2 subfamily.</text>
</comment>
<dbReference type="SMART" id="SM00838">
    <property type="entry name" value="EFG_C"/>
    <property type="match status" value="1"/>
</dbReference>
<dbReference type="SUPFAM" id="SSF54211">
    <property type="entry name" value="Ribosomal protein S5 domain 2-like"/>
    <property type="match status" value="1"/>
</dbReference>
<evidence type="ECO:0000256" key="3">
    <source>
        <dbReference type="ARBA" id="ARBA00022768"/>
    </source>
</evidence>
<dbReference type="AlphaFoldDB" id="A0A6B2KYZ3"/>
<dbReference type="FunFam" id="3.40.50.300:FF:000029">
    <property type="entry name" value="Elongation factor G"/>
    <property type="match status" value="1"/>
</dbReference>
<feature type="binding site" evidence="6">
    <location>
        <begin position="78"/>
        <end position="82"/>
    </location>
    <ligand>
        <name>GTP</name>
        <dbReference type="ChEBI" id="CHEBI:37565"/>
    </ligand>
</feature>
<dbReference type="Gene3D" id="2.40.30.10">
    <property type="entry name" value="Translation factors"/>
    <property type="match status" value="1"/>
</dbReference>
<dbReference type="NCBIfam" id="TIGR00484">
    <property type="entry name" value="EF-G"/>
    <property type="match status" value="1"/>
</dbReference>
<evidence type="ECO:0000313" key="8">
    <source>
        <dbReference type="EMBL" id="NDV29808.1"/>
    </source>
</evidence>
<dbReference type="SUPFAM" id="SSF50447">
    <property type="entry name" value="Translation proteins"/>
    <property type="match status" value="1"/>
</dbReference>
<dbReference type="InterPro" id="IPR031157">
    <property type="entry name" value="G_TR_CS"/>
</dbReference>
<dbReference type="InterPro" id="IPR004540">
    <property type="entry name" value="Transl_elong_EFG/EF2"/>
</dbReference>
<dbReference type="FunFam" id="3.30.230.10:FF:000003">
    <property type="entry name" value="Elongation factor G"/>
    <property type="match status" value="1"/>
</dbReference>
<keyword evidence="3 6" id="KW-0251">Elongation factor</keyword>
<dbReference type="InterPro" id="IPR000795">
    <property type="entry name" value="T_Tr_GTP-bd_dom"/>
</dbReference>
<evidence type="ECO:0000256" key="4">
    <source>
        <dbReference type="ARBA" id="ARBA00022917"/>
    </source>
</evidence>
<dbReference type="InterPro" id="IPR035647">
    <property type="entry name" value="EFG_III/V"/>
</dbReference>
<dbReference type="NCBIfam" id="NF009381">
    <property type="entry name" value="PRK12740.1-5"/>
    <property type="match status" value="1"/>
</dbReference>
<dbReference type="Gene3D" id="3.30.230.10">
    <property type="match status" value="1"/>
</dbReference>
<dbReference type="InterPro" id="IPR000640">
    <property type="entry name" value="EFG_V-like"/>
</dbReference>
<dbReference type="GO" id="GO:0005525">
    <property type="term" value="F:GTP binding"/>
    <property type="evidence" value="ECO:0007669"/>
    <property type="project" value="UniProtKB-UniRule"/>
</dbReference>
<dbReference type="UniPathway" id="UPA00345"/>
<comment type="similarity">
    <text evidence="6">Belongs to the GTP-binding elongation factor family. EF-G/EF-2 subfamily.</text>
</comment>
<dbReference type="PROSITE" id="PS00301">
    <property type="entry name" value="G_TR_1"/>
    <property type="match status" value="1"/>
</dbReference>
<dbReference type="InterPro" id="IPR020568">
    <property type="entry name" value="Ribosomal_Su5_D2-typ_SF"/>
</dbReference>
<dbReference type="Gene3D" id="3.30.70.870">
    <property type="entry name" value="Elongation Factor G (Translational Gtpase), domain 3"/>
    <property type="match status" value="1"/>
</dbReference>
<dbReference type="InterPro" id="IPR014721">
    <property type="entry name" value="Ribsml_uS5_D2-typ_fold_subgr"/>
</dbReference>
<protein>
    <recommendedName>
        <fullName evidence="6">Elongation factor G, mitochondrial</fullName>
        <shortName evidence="6">EF-Gmt</shortName>
    </recommendedName>
    <alternativeName>
        <fullName evidence="6">Elongation factor G 1, mitochondrial</fullName>
        <shortName evidence="6">mEF-G 1</shortName>
    </alternativeName>
    <alternativeName>
        <fullName evidence="6">Elongation factor G1</fullName>
    </alternativeName>
</protein>
<dbReference type="PANTHER" id="PTHR43636:SF2">
    <property type="entry name" value="ELONGATION FACTOR G, MITOCHONDRIAL"/>
    <property type="match status" value="1"/>
</dbReference>
<dbReference type="SUPFAM" id="SSF54980">
    <property type="entry name" value="EF-G C-terminal domain-like"/>
    <property type="match status" value="2"/>
</dbReference>
<sequence>MALLRNIGISAHIDSGKTTLTERILFFTGRIEAIHEVRGKDGVGAKMDSMDLEREKGITIKSAATHVGWKGNFINIIDTPGHVDFTIEVERSLHVLDGAILVVCGVSGVQSQTMTVDRQMKRYGVPRIIFINKLDRLGADPWKALKNLKLKLGVNCAAVQIPLGLQQSHNGVVDIITRETLTFEGDNGEEVDRSEVPERLKPIVEEKRQQLIESLADVDDEIAMKFLEGEEITVPDLKAAIRRATIGRKFIPVFMGSAFKNKGVQPLLDGVIDYLPCPLDREIHCFDKAKDGEKVKLEIEPKLPLVAYAFKIDEHKYGQLTWLRIYQGTLKKGGQIFNVNLNSPSKVPRLARMHAADLEDINEIRAGDICAMFGVDCASGETFTDGSTKYQMTPMHVPEAVISLSVEPKTKAQIQTFTRALKRFQREDPTFRVSKDAETNETLISGMGELHLEIYIERMKREYDLPLNIGKPRVNFRETITSDGKFDYTHKKQSGGAGQYAKIVGRLEPINEEEVVDGQPMLREFVNSVLGNSIPPNYIPAIEKGYEDCLEKGPLIGHPIERVRMILLDGAHHAVDSSEYAFRICTHAAFREGFMRGNPGLLEPVMSVEVTAPTEFQPSLVTLINKRRGQVSNSTIDGTTVVVEADVPLALMFGFSTDLRSITEGKGEFAMVYKNHSLVPRDRLDGIIEEYKRKAEKDAKRDAKDKW</sequence>